<dbReference type="Proteomes" id="UP000441354">
    <property type="component" value="Unassembled WGS sequence"/>
</dbReference>
<reference evidence="9 10" key="1">
    <citation type="journal article" date="2014" name="Arch. Microbiol.">
        <title>Bacillus mesophilum sp. nov., strain IITR-54T, a novel 4-chlorobiphenyl dechlorinating bacterium.</title>
        <authorList>
            <person name="Manickam N."/>
            <person name="Singh N.K."/>
            <person name="Bajaj A."/>
            <person name="Kumar R.M."/>
            <person name="Kaur G."/>
            <person name="Kaur N."/>
            <person name="Bala M."/>
            <person name="Kumar A."/>
            <person name="Mayilraj S."/>
        </authorList>
    </citation>
    <scope>NUCLEOTIDE SEQUENCE [LARGE SCALE GENOMIC DNA]</scope>
    <source>
        <strain evidence="9 10">IITR-54</strain>
    </source>
</reference>
<evidence type="ECO:0000256" key="4">
    <source>
        <dbReference type="ARBA" id="ARBA00023186"/>
    </source>
</evidence>
<dbReference type="EMBL" id="WBOT01000003">
    <property type="protein sequence ID" value="KAB2332676.1"/>
    <property type="molecule type" value="Genomic_DNA"/>
</dbReference>
<keyword evidence="2" id="KW-0963">Cytoplasm</keyword>
<comment type="subcellular location">
    <subcellularLocation>
        <location evidence="1">Cytoplasm</location>
        <location evidence="1">Cytosol</location>
    </subcellularLocation>
</comment>
<dbReference type="InterPro" id="IPR008622">
    <property type="entry name" value="FliT"/>
</dbReference>
<gene>
    <name evidence="9" type="ORF">F7732_11335</name>
</gene>
<dbReference type="AlphaFoldDB" id="A0A7V7UVC3"/>
<evidence type="ECO:0000256" key="5">
    <source>
        <dbReference type="ARBA" id="ARBA00093765"/>
    </source>
</evidence>
<evidence type="ECO:0000313" key="10">
    <source>
        <dbReference type="Proteomes" id="UP000441354"/>
    </source>
</evidence>
<protein>
    <recommendedName>
        <fullName evidence="7">Flagellar protein FliT</fullName>
    </recommendedName>
</protein>
<proteinExistence type="inferred from homology"/>
<sequence length="117" mass="13773">MSSIQDLLLCNGDLLQMLRKGLPEDEKREAYLADINKLLDKRNTVLMNVDFSDGSVQQQKEQLIREDAEIRKLMADQQNTIKEDIKRLKAQRQKKRQYANPYQSLAQQDGIFYDKRK</sequence>
<comment type="similarity">
    <text evidence="6">Belongs to the bacillales FliT family.</text>
</comment>
<evidence type="ECO:0000256" key="1">
    <source>
        <dbReference type="ARBA" id="ARBA00004514"/>
    </source>
</evidence>
<name>A0A7V7UVC3_9BACI</name>
<dbReference type="Pfam" id="PF05400">
    <property type="entry name" value="FliT"/>
    <property type="match status" value="1"/>
</dbReference>
<feature type="coiled-coil region" evidence="8">
    <location>
        <begin position="56"/>
        <end position="94"/>
    </location>
</feature>
<keyword evidence="3" id="KW-1005">Bacterial flagellum biogenesis</keyword>
<evidence type="ECO:0000313" key="9">
    <source>
        <dbReference type="EMBL" id="KAB2332676.1"/>
    </source>
</evidence>
<evidence type="ECO:0000256" key="8">
    <source>
        <dbReference type="SAM" id="Coils"/>
    </source>
</evidence>
<evidence type="ECO:0000256" key="3">
    <source>
        <dbReference type="ARBA" id="ARBA00022795"/>
    </source>
</evidence>
<evidence type="ECO:0000256" key="2">
    <source>
        <dbReference type="ARBA" id="ARBA00022490"/>
    </source>
</evidence>
<organism evidence="9 10">
    <name type="scientific">Bacillus mesophilum</name>
    <dbReference type="NCBI Taxonomy" id="1071718"/>
    <lineage>
        <taxon>Bacteria</taxon>
        <taxon>Bacillati</taxon>
        <taxon>Bacillota</taxon>
        <taxon>Bacilli</taxon>
        <taxon>Bacillales</taxon>
        <taxon>Bacillaceae</taxon>
        <taxon>Bacillus</taxon>
    </lineage>
</organism>
<keyword evidence="8" id="KW-0175">Coiled coil</keyword>
<accession>A0A7V7UVC3</accession>
<keyword evidence="4" id="KW-0143">Chaperone</keyword>
<comment type="function">
    <text evidence="5">May act as an export chaperone for the filament capping protein FliD.</text>
</comment>
<keyword evidence="10" id="KW-1185">Reference proteome</keyword>
<comment type="caution">
    <text evidence="9">The sequence shown here is derived from an EMBL/GenBank/DDBJ whole genome shotgun (WGS) entry which is preliminary data.</text>
</comment>
<evidence type="ECO:0000256" key="6">
    <source>
        <dbReference type="ARBA" id="ARBA00093785"/>
    </source>
</evidence>
<evidence type="ECO:0000256" key="7">
    <source>
        <dbReference type="ARBA" id="ARBA00093797"/>
    </source>
</evidence>